<keyword evidence="4" id="KW-0808">Transferase</keyword>
<evidence type="ECO:0000256" key="12">
    <source>
        <dbReference type="PIRNR" id="PIRNR039133"/>
    </source>
</evidence>
<evidence type="ECO:0000256" key="10">
    <source>
        <dbReference type="ARBA" id="ARBA00023242"/>
    </source>
</evidence>
<dbReference type="STRING" id="161767.ENSAPEP00000033882"/>
<feature type="binding site" evidence="15">
    <location>
        <position position="159"/>
    </location>
    <ligand>
        <name>Zn(2+)</name>
        <dbReference type="ChEBI" id="CHEBI:29105"/>
    </ligand>
</feature>
<dbReference type="AlphaFoldDB" id="A0A3P8UEZ5"/>
<dbReference type="InterPro" id="IPR033127">
    <property type="entry name" value="UBQ-activ_enz_E1_Cys_AS"/>
</dbReference>
<evidence type="ECO:0000256" key="16">
    <source>
        <dbReference type="PIRSR" id="PIRSR039133-4"/>
    </source>
</evidence>
<dbReference type="PIRSF" id="PIRSF039133">
    <property type="entry name" value="SUMO_E1B"/>
    <property type="match status" value="1"/>
</dbReference>
<feature type="binding site" evidence="14">
    <location>
        <begin position="25"/>
        <end position="30"/>
    </location>
    <ligand>
        <name>ATP</name>
        <dbReference type="ChEBI" id="CHEBI:30616"/>
    </ligand>
</feature>
<feature type="cross-link" description="Glycyl lysine isopeptide (Lys-Gly) (interchain with G-Cter in SUMO)" evidence="16">
    <location>
        <position position="623"/>
    </location>
</feature>
<evidence type="ECO:0000256" key="15">
    <source>
        <dbReference type="PIRSR" id="PIRSR039133-3"/>
    </source>
</evidence>
<dbReference type="Ensembl" id="ENSAPET00000034768.1">
    <property type="protein sequence ID" value="ENSAPEP00000033882.1"/>
    <property type="gene ID" value="ENSAPEG00000024064.1"/>
</dbReference>
<dbReference type="Gene3D" id="1.10.10.520">
    <property type="entry name" value="Ubiquitin activating enzymes (Uba3). Chain: B, domain 2"/>
    <property type="match status" value="1"/>
</dbReference>
<feature type="cross-link" description="Glycyl lysine isopeptide (Lys-Gly) (interchain with G-Cter in SUMO1)" evidence="16">
    <location>
        <position position="416"/>
    </location>
</feature>
<feature type="cross-link" description="Glycyl lysine isopeptide (Lys-Gly) (interchain with G-Cter in SUMO)" evidence="16">
    <location>
        <position position="191"/>
    </location>
</feature>
<comment type="similarity">
    <text evidence="3 12">Belongs to the ubiquitin-activating E1 family.</text>
</comment>
<dbReference type="PROSITE" id="PS00865">
    <property type="entry name" value="UBIQUITIN_ACTIVAT_2"/>
    <property type="match status" value="1"/>
</dbReference>
<dbReference type="GO" id="GO:0016740">
    <property type="term" value="F:transferase activity"/>
    <property type="evidence" value="ECO:0007669"/>
    <property type="project" value="UniProtKB-KW"/>
</dbReference>
<feature type="compositionally biased region" description="Polar residues" evidence="18">
    <location>
        <begin position="555"/>
        <end position="578"/>
    </location>
</feature>
<dbReference type="Gene3D" id="3.50.50.80">
    <property type="entry name" value="Ubiquitin-activating enzyme E1, inactive adenylation domain, subdomain 1"/>
    <property type="match status" value="1"/>
</dbReference>
<feature type="active site" description="Glycyl thioester intermediate" evidence="13 17">
    <location>
        <position position="174"/>
    </location>
</feature>
<dbReference type="GO" id="GO:0007420">
    <property type="term" value="P:brain development"/>
    <property type="evidence" value="ECO:0007669"/>
    <property type="project" value="Ensembl"/>
</dbReference>
<dbReference type="GO" id="GO:0031510">
    <property type="term" value="C:SUMO activating enzyme complex"/>
    <property type="evidence" value="ECO:0007669"/>
    <property type="project" value="UniProtKB-UniRule"/>
</dbReference>
<feature type="cross-link" description="Glycyl lysine isopeptide (Lys-Gly) (interchain with G-Cter in SUMO)" evidence="16">
    <location>
        <position position="258"/>
    </location>
</feature>
<feature type="region of interest" description="Disordered" evidence="18">
    <location>
        <begin position="203"/>
        <end position="234"/>
    </location>
</feature>
<evidence type="ECO:0000256" key="1">
    <source>
        <dbReference type="ARBA" id="ARBA00004123"/>
    </source>
</evidence>
<evidence type="ECO:0000256" key="9">
    <source>
        <dbReference type="ARBA" id="ARBA00022840"/>
    </source>
</evidence>
<feature type="binding site" evidence="14">
    <location>
        <begin position="118"/>
        <end position="123"/>
    </location>
    <ligand>
        <name>ATP</name>
        <dbReference type="ChEBI" id="CHEBI:30616"/>
    </ligand>
</feature>
<evidence type="ECO:0000256" key="4">
    <source>
        <dbReference type="ARBA" id="ARBA00022679"/>
    </source>
</evidence>
<proteinExistence type="inferred from homology"/>
<dbReference type="GO" id="GO:0005524">
    <property type="term" value="F:ATP binding"/>
    <property type="evidence" value="ECO:0007669"/>
    <property type="project" value="UniProtKB-UniRule"/>
</dbReference>
<dbReference type="Pfam" id="PF14732">
    <property type="entry name" value="UAE_UbL"/>
    <property type="match status" value="1"/>
</dbReference>
<comment type="subunit">
    <text evidence="11">Heterodimer of SAE1 and UBA2/SAE2. The heterodimer corresponds to the two domains that are encoded on a single polypeptide chain in ubiquitin-activating enzyme E1. Interacts with UBE2I.</text>
</comment>
<feature type="binding site" evidence="15">
    <location>
        <position position="437"/>
    </location>
    <ligand>
        <name>Zn(2+)</name>
        <dbReference type="ChEBI" id="CHEBI:29105"/>
    </ligand>
</feature>
<reference evidence="22" key="3">
    <citation type="submission" date="2025-09" db="UniProtKB">
        <authorList>
            <consortium name="Ensembl"/>
        </authorList>
    </citation>
    <scope>IDENTIFICATION</scope>
</reference>
<feature type="domain" description="SUMO-activating enzyme subunit 2 C-terminal" evidence="21">
    <location>
        <begin position="545"/>
        <end position="639"/>
    </location>
</feature>
<reference evidence="22 23" key="1">
    <citation type="submission" date="2018-03" db="EMBL/GenBank/DDBJ databases">
        <title>Finding Nemo's genes: A chromosome-scale reference assembly of the genome of the orange clownfish Amphiprion percula.</title>
        <authorList>
            <person name="Lehmann R."/>
        </authorList>
    </citation>
    <scope>NUCLEOTIDE SEQUENCE</scope>
</reference>
<evidence type="ECO:0000256" key="11">
    <source>
        <dbReference type="ARBA" id="ARBA00026003"/>
    </source>
</evidence>
<keyword evidence="6 12" id="KW-0547">Nucleotide-binding</keyword>
<evidence type="ECO:0000256" key="5">
    <source>
        <dbReference type="ARBA" id="ARBA00022723"/>
    </source>
</evidence>
<evidence type="ECO:0000313" key="23">
    <source>
        <dbReference type="Proteomes" id="UP000265080"/>
    </source>
</evidence>
<accession>A0A3P8UEZ5</accession>
<evidence type="ECO:0000259" key="19">
    <source>
        <dbReference type="Pfam" id="PF00899"/>
    </source>
</evidence>
<keyword evidence="5 12" id="KW-0479">Metal-binding</keyword>
<dbReference type="FunFam" id="3.50.50.80:FF:000002">
    <property type="entry name" value="SUMO-activating enzyme subunit 2"/>
    <property type="match status" value="1"/>
</dbReference>
<evidence type="ECO:0000256" key="14">
    <source>
        <dbReference type="PIRSR" id="PIRSR039133-2"/>
    </source>
</evidence>
<dbReference type="InterPro" id="IPR023318">
    <property type="entry name" value="Ub_act_enz_dom_a_sf"/>
</dbReference>
<dbReference type="InterPro" id="IPR045886">
    <property type="entry name" value="ThiF/MoeB/HesA"/>
</dbReference>
<dbReference type="SUPFAM" id="SSF69572">
    <property type="entry name" value="Activating enzymes of the ubiquitin-like proteins"/>
    <property type="match status" value="1"/>
</dbReference>
<dbReference type="GeneTree" id="ENSGT00550000074924"/>
<feature type="binding site" evidence="15">
    <location>
        <position position="162"/>
    </location>
    <ligand>
        <name>Zn(2+)</name>
        <dbReference type="ChEBI" id="CHEBI:29105"/>
    </ligand>
</feature>
<evidence type="ECO:0000256" key="2">
    <source>
        <dbReference type="ARBA" id="ARBA00004718"/>
    </source>
</evidence>
<dbReference type="Pfam" id="PF16195">
    <property type="entry name" value="UBA2_C"/>
    <property type="match status" value="1"/>
</dbReference>
<feature type="domain" description="THIF-type NAD/FAD binding fold" evidence="19">
    <location>
        <begin position="9"/>
        <end position="409"/>
    </location>
</feature>
<feature type="binding site" evidence="14">
    <location>
        <begin position="96"/>
        <end position="97"/>
    </location>
    <ligand>
        <name>ATP</name>
        <dbReference type="ChEBI" id="CHEBI:30616"/>
    </ligand>
</feature>
<dbReference type="InterPro" id="IPR000594">
    <property type="entry name" value="ThiF_NAD_FAD-bd"/>
</dbReference>
<evidence type="ECO:0000259" key="20">
    <source>
        <dbReference type="Pfam" id="PF14732"/>
    </source>
</evidence>
<organism evidence="22 23">
    <name type="scientific">Amphiprion percula</name>
    <name type="common">Orange clownfish</name>
    <name type="synonym">Lutjanus percula</name>
    <dbReference type="NCBI Taxonomy" id="161767"/>
    <lineage>
        <taxon>Eukaryota</taxon>
        <taxon>Metazoa</taxon>
        <taxon>Chordata</taxon>
        <taxon>Craniata</taxon>
        <taxon>Vertebrata</taxon>
        <taxon>Euteleostomi</taxon>
        <taxon>Actinopterygii</taxon>
        <taxon>Neopterygii</taxon>
        <taxon>Teleostei</taxon>
        <taxon>Neoteleostei</taxon>
        <taxon>Acanthomorphata</taxon>
        <taxon>Ovalentaria</taxon>
        <taxon>Pomacentridae</taxon>
        <taxon>Amphiprion</taxon>
    </lineage>
</organism>
<dbReference type="FunFam" id="1.10.10.520:FF:000002">
    <property type="entry name" value="SUMO-activating enzyme subunit 2"/>
    <property type="match status" value="1"/>
</dbReference>
<evidence type="ECO:0000256" key="18">
    <source>
        <dbReference type="SAM" id="MobiDB-lite"/>
    </source>
</evidence>
<keyword evidence="9 12" id="KW-0067">ATP-binding</keyword>
<feature type="compositionally biased region" description="Acidic residues" evidence="18">
    <location>
        <begin position="582"/>
        <end position="596"/>
    </location>
</feature>
<dbReference type="InterPro" id="IPR028077">
    <property type="entry name" value="UAE_UbL_dom"/>
</dbReference>
<feature type="compositionally biased region" description="Acidic residues" evidence="18">
    <location>
        <begin position="635"/>
        <end position="645"/>
    </location>
</feature>
<dbReference type="GO" id="GO:0016925">
    <property type="term" value="P:protein sumoylation"/>
    <property type="evidence" value="ECO:0007669"/>
    <property type="project" value="UniProtKB-UniRule"/>
</dbReference>
<evidence type="ECO:0000256" key="7">
    <source>
        <dbReference type="ARBA" id="ARBA00022786"/>
    </source>
</evidence>
<evidence type="ECO:0000259" key="21">
    <source>
        <dbReference type="Pfam" id="PF16195"/>
    </source>
</evidence>
<dbReference type="InterPro" id="IPR032426">
    <property type="entry name" value="UBA2_C"/>
</dbReference>
<evidence type="ECO:0000256" key="6">
    <source>
        <dbReference type="ARBA" id="ARBA00022741"/>
    </source>
</evidence>
<keyword evidence="7 12" id="KW-0833">Ubl conjugation pathway</keyword>
<keyword evidence="10 12" id="KW-0539">Nucleus</keyword>
<dbReference type="GO" id="GO:0061035">
    <property type="term" value="P:regulation of cartilage development"/>
    <property type="evidence" value="ECO:0007669"/>
    <property type="project" value="Ensembl"/>
</dbReference>
<name>A0A3P8UEZ5_AMPPE</name>
<feature type="binding site" evidence="14">
    <location>
        <position position="49"/>
    </location>
    <ligand>
        <name>ATP</name>
        <dbReference type="ChEBI" id="CHEBI:30616"/>
    </ligand>
</feature>
<dbReference type="InterPro" id="IPR035985">
    <property type="entry name" value="Ubiquitin-activating_enz"/>
</dbReference>
<dbReference type="InterPro" id="IPR030661">
    <property type="entry name" value="Uba2"/>
</dbReference>
<evidence type="ECO:0000256" key="8">
    <source>
        <dbReference type="ARBA" id="ARBA00022833"/>
    </source>
</evidence>
<dbReference type="FunFam" id="3.40.50.720:FF:000618">
    <property type="entry name" value="SUMO-activating enzyme subunit 2"/>
    <property type="match status" value="1"/>
</dbReference>
<dbReference type="Gene3D" id="3.10.290.20">
    <property type="entry name" value="Ubiquitin-like 2 activating enzyme e1b. Chain: B, domain 3"/>
    <property type="match status" value="1"/>
</dbReference>
<feature type="binding site" evidence="14">
    <location>
        <begin position="57"/>
        <end position="60"/>
    </location>
    <ligand>
        <name>ATP</name>
        <dbReference type="ChEBI" id="CHEBI:30616"/>
    </ligand>
</feature>
<evidence type="ECO:0000256" key="13">
    <source>
        <dbReference type="PIRSR" id="PIRSR039133-1"/>
    </source>
</evidence>
<comment type="function">
    <text evidence="12">The heterodimer acts as an E1 ligase for SUMO1, SUMO2, SUMO3, and probably SUMO4. It mediates ATP-dependent activation of SUMO proteins followed by formation of a thioester bond between a SUMO protein and a conserved active site cysteine residue on UBA2/SAE2.</text>
</comment>
<dbReference type="GO" id="GO:0005737">
    <property type="term" value="C:cytoplasm"/>
    <property type="evidence" value="ECO:0007669"/>
    <property type="project" value="TreeGrafter"/>
</dbReference>
<keyword evidence="23" id="KW-1185">Reference proteome</keyword>
<feature type="region of interest" description="Disordered" evidence="18">
    <location>
        <begin position="545"/>
        <end position="645"/>
    </location>
</feature>
<feature type="binding site" evidence="15">
    <location>
        <position position="440"/>
    </location>
    <ligand>
        <name>Zn(2+)</name>
        <dbReference type="ChEBI" id="CHEBI:29105"/>
    </ligand>
</feature>
<dbReference type="OMA" id="TPSEHIH"/>
<dbReference type="GO" id="GO:0061074">
    <property type="term" value="P:regulation of neural retina development"/>
    <property type="evidence" value="ECO:0007669"/>
    <property type="project" value="Ensembl"/>
</dbReference>
<comment type="subcellular location">
    <subcellularLocation>
        <location evidence="1 12">Nucleus</location>
    </subcellularLocation>
</comment>
<evidence type="ECO:0000256" key="17">
    <source>
        <dbReference type="PROSITE-ProRule" id="PRU10132"/>
    </source>
</evidence>
<dbReference type="PANTHER" id="PTHR10953:SF5">
    <property type="entry name" value="SUMO-ACTIVATING ENZYME SUBUNIT 2"/>
    <property type="match status" value="1"/>
</dbReference>
<dbReference type="GO" id="GO:0046872">
    <property type="term" value="F:metal ion binding"/>
    <property type="evidence" value="ECO:0007669"/>
    <property type="project" value="UniProtKB-KW"/>
</dbReference>
<dbReference type="FunFam" id="3.10.290.20:FF:000002">
    <property type="entry name" value="SUMO-activating enzyme subunit 2"/>
    <property type="match status" value="1"/>
</dbReference>
<dbReference type="UniPathway" id="UPA00886"/>
<feature type="cross-link" description="Glycyl lysine isopeptide (Lys-Gly) (interchain with G-Cter in SUMO1); alternate" evidence="16">
    <location>
        <position position="237"/>
    </location>
</feature>
<comment type="pathway">
    <text evidence="2 12">Protein modification; protein sumoylation.</text>
</comment>
<dbReference type="PANTHER" id="PTHR10953">
    <property type="entry name" value="UBIQUITIN-ACTIVATING ENZYME E1"/>
    <property type="match status" value="1"/>
</dbReference>
<reference evidence="22" key="2">
    <citation type="submission" date="2025-08" db="UniProtKB">
        <authorList>
            <consortium name="Ensembl"/>
        </authorList>
    </citation>
    <scope>IDENTIFICATION</scope>
</reference>
<dbReference type="Pfam" id="PF00899">
    <property type="entry name" value="ThiF"/>
    <property type="match status" value="1"/>
</dbReference>
<evidence type="ECO:0000256" key="3">
    <source>
        <dbReference type="ARBA" id="ARBA00005673"/>
    </source>
</evidence>
<keyword evidence="12" id="KW-0832">Ubl conjugation</keyword>
<feature type="binding site" evidence="14">
    <location>
        <position position="73"/>
    </location>
    <ligand>
        <name>ATP</name>
        <dbReference type="ChEBI" id="CHEBI:30616"/>
    </ligand>
</feature>
<protein>
    <recommendedName>
        <fullName evidence="12">SUMO-activating enzyme subunit 2</fullName>
        <ecNumber evidence="12">2.3.2.-</ecNumber>
    </recommendedName>
</protein>
<dbReference type="EC" id="2.3.2.-" evidence="12"/>
<dbReference type="GO" id="GO:0019948">
    <property type="term" value="F:SUMO activating enzyme activity"/>
    <property type="evidence" value="ECO:0007669"/>
    <property type="project" value="UniProtKB-UniRule"/>
</dbReference>
<feature type="domain" description="Ubiquitin/SUMO-activating enzyme ubiquitin-like" evidence="20">
    <location>
        <begin position="448"/>
        <end position="535"/>
    </location>
</feature>
<dbReference type="CDD" id="cd01489">
    <property type="entry name" value="Uba2_SUMO"/>
    <property type="match status" value="1"/>
</dbReference>
<evidence type="ECO:0000313" key="22">
    <source>
        <dbReference type="Ensembl" id="ENSAPEP00000033882.1"/>
    </source>
</evidence>
<feature type="cross-link" description="Glycyl lysine isopeptide (Lys-Gly) (interchain with G-Cter in SUMO1)" evidence="16">
    <location>
        <position position="165"/>
    </location>
</feature>
<dbReference type="InterPro" id="IPR042449">
    <property type="entry name" value="Ub-E1_IAD_1"/>
</dbReference>
<dbReference type="GO" id="GO:0033334">
    <property type="term" value="P:fin morphogenesis"/>
    <property type="evidence" value="ECO:0007669"/>
    <property type="project" value="Ensembl"/>
</dbReference>
<dbReference type="Proteomes" id="UP000265080">
    <property type="component" value="Chromosome 4"/>
</dbReference>
<keyword evidence="8 12" id="KW-0862">Zinc</keyword>
<sequence>MVQLVGSLRRELAESLSTCKVLVVGAGGIGCELLKNLVLTGFKNIEVIDLDTIDVSNLNRQFLFQKKHVGKSKAQVAKESALQFCPSANITAYHDSIMNPDYNVEFFRKFMLVMNALDNRAARNHVNRMCLAADIPLIESGTAGYLGQVTVIKKGMTECYECQPKPTQKTFPGCTIRNTPSEPIHCIVWAKYLFNQLFGEEDADQEVSPDTADPEAAWNPEDTAARATASEKDGDIKRVSTKEWARSTGYDSVKLFNKLFKDDIMYLLTMDKLWKKRKAPIPLDWQQLENSMHPQEESPASGLKDQQVLGVWGYCQLFQHSVETLRLQLQEKGEGSELVWDKDDPPAMDFVTAAANLRMHIFSMNMKSRFDVKSMAGNIIPAIATTNAVIAGLIVLEGLKILSGELESCRTIFLNKCPNLRKKLLVPCILDPPSANCYVCASKPEVTVKLNVQKTTVLSLQDRILKERFGMVAPDVQIEDGKGTILISSEEGETEANNNKFLGDFGIRNGSRLQADDFLQDYTLLINVLHTEELERDVEFEVVGEAPDKAPPPQNNQEEVNSITNGNKDSAQPSTSSKAPAEDDDIMIVDSDEEEAAASSSVAATSGTKRKHPDAETGETSTKRPRTDQSAAAPTDDDDDIIALD</sequence>